<keyword evidence="3" id="KW-1185">Reference proteome</keyword>
<evidence type="ECO:0000313" key="2">
    <source>
        <dbReference type="EMBL" id="GFH09333.1"/>
    </source>
</evidence>
<name>A0A699YGV1_HAELA</name>
<gene>
    <name evidence="2" type="ORF">HaLaN_04446</name>
</gene>
<organism evidence="2 3">
    <name type="scientific">Haematococcus lacustris</name>
    <name type="common">Green alga</name>
    <name type="synonym">Haematococcus pluvialis</name>
    <dbReference type="NCBI Taxonomy" id="44745"/>
    <lineage>
        <taxon>Eukaryota</taxon>
        <taxon>Viridiplantae</taxon>
        <taxon>Chlorophyta</taxon>
        <taxon>core chlorophytes</taxon>
        <taxon>Chlorophyceae</taxon>
        <taxon>CS clade</taxon>
        <taxon>Chlamydomonadales</taxon>
        <taxon>Haematococcaceae</taxon>
        <taxon>Haematococcus</taxon>
    </lineage>
</organism>
<dbReference type="EMBL" id="BLLF01000225">
    <property type="protein sequence ID" value="GFH09333.1"/>
    <property type="molecule type" value="Genomic_DNA"/>
</dbReference>
<comment type="caution">
    <text evidence="2">The sequence shown here is derived from an EMBL/GenBank/DDBJ whole genome shotgun (WGS) entry which is preliminary data.</text>
</comment>
<accession>A0A699YGV1</accession>
<dbReference type="Proteomes" id="UP000485058">
    <property type="component" value="Unassembled WGS sequence"/>
</dbReference>
<protein>
    <submittedName>
        <fullName evidence="2">Uncharacterized protein</fullName>
    </submittedName>
</protein>
<evidence type="ECO:0000313" key="3">
    <source>
        <dbReference type="Proteomes" id="UP000485058"/>
    </source>
</evidence>
<evidence type="ECO:0000256" key="1">
    <source>
        <dbReference type="SAM" id="MobiDB-lite"/>
    </source>
</evidence>
<reference evidence="2 3" key="1">
    <citation type="submission" date="2020-02" db="EMBL/GenBank/DDBJ databases">
        <title>Draft genome sequence of Haematococcus lacustris strain NIES-144.</title>
        <authorList>
            <person name="Morimoto D."/>
            <person name="Nakagawa S."/>
            <person name="Yoshida T."/>
            <person name="Sawayama S."/>
        </authorList>
    </citation>
    <scope>NUCLEOTIDE SEQUENCE [LARGE SCALE GENOMIC DNA]</scope>
    <source>
        <strain evidence="2 3">NIES-144</strain>
    </source>
</reference>
<proteinExistence type="predicted"/>
<feature type="region of interest" description="Disordered" evidence="1">
    <location>
        <begin position="1"/>
        <end position="24"/>
    </location>
</feature>
<dbReference type="AlphaFoldDB" id="A0A699YGV1"/>
<sequence length="68" mass="7294">MDESEAMRTYTPRRSRVSAACPKPEASSQHARLAIISFDVQASHATSTLATCGTLAEHAELAARPLQP</sequence>